<keyword evidence="2" id="KW-0812">Transmembrane</keyword>
<comment type="caution">
    <text evidence="3">The sequence shown here is derived from an EMBL/GenBank/DDBJ whole genome shotgun (WGS) entry which is preliminary data.</text>
</comment>
<evidence type="ECO:0000313" key="4">
    <source>
        <dbReference type="Proteomes" id="UP000297737"/>
    </source>
</evidence>
<dbReference type="RefSeq" id="WP_135246862.1">
    <property type="nucleotide sequence ID" value="NZ_SIHO01000003.1"/>
</dbReference>
<name>A0A4Y9EKX3_9SPHN</name>
<keyword evidence="2" id="KW-1133">Transmembrane helix</keyword>
<feature type="region of interest" description="Disordered" evidence="1">
    <location>
        <begin position="56"/>
        <end position="111"/>
    </location>
</feature>
<proteinExistence type="predicted"/>
<dbReference type="Gene3D" id="3.30.1150.10">
    <property type="match status" value="1"/>
</dbReference>
<keyword evidence="2" id="KW-0472">Membrane</keyword>
<dbReference type="AlphaFoldDB" id="A0A4Y9EKX3"/>
<accession>A0A4Y9EKX3</accession>
<evidence type="ECO:0000256" key="1">
    <source>
        <dbReference type="SAM" id="MobiDB-lite"/>
    </source>
</evidence>
<evidence type="ECO:0008006" key="5">
    <source>
        <dbReference type="Google" id="ProtNLM"/>
    </source>
</evidence>
<dbReference type="OrthoDB" id="7161229at2"/>
<feature type="transmembrane region" description="Helical" evidence="2">
    <location>
        <begin position="6"/>
        <end position="26"/>
    </location>
</feature>
<organism evidence="3 4">
    <name type="scientific">Glacieibacterium arshaanense</name>
    <dbReference type="NCBI Taxonomy" id="2511025"/>
    <lineage>
        <taxon>Bacteria</taxon>
        <taxon>Pseudomonadati</taxon>
        <taxon>Pseudomonadota</taxon>
        <taxon>Alphaproteobacteria</taxon>
        <taxon>Sphingomonadales</taxon>
        <taxon>Sphingosinicellaceae</taxon>
        <taxon>Glacieibacterium</taxon>
    </lineage>
</organism>
<dbReference type="EMBL" id="SIHO01000003">
    <property type="protein sequence ID" value="TFU01358.1"/>
    <property type="molecule type" value="Genomic_DNA"/>
</dbReference>
<evidence type="ECO:0000256" key="2">
    <source>
        <dbReference type="SAM" id="Phobius"/>
    </source>
</evidence>
<evidence type="ECO:0000313" key="3">
    <source>
        <dbReference type="EMBL" id="TFU01358.1"/>
    </source>
</evidence>
<sequence>MNSERITLVGVGVAHLALLGLLSLSWQMAFRELPQFEEAVPVEVVAIAETTKVTELPKPSMEAAPQENIAPSPEPAPVPDAAPEPVNPDTPSPDPKPVTKAEPPKQPAARLDAQELSNLIDKSLPKAKVKPRNTADFAKSIELAIPKGARLDARATASLEAAIRSQIAPCWNPPIGGADVKKMTVVLHIDLQRDGSVIGRPTVVSQTGATAGNADYARAFAETARRAVLRCSPLKLPPEMFEAWKSFELNFDPSEMT</sequence>
<keyword evidence="4" id="KW-1185">Reference proteome</keyword>
<feature type="compositionally biased region" description="Pro residues" evidence="1">
    <location>
        <begin position="72"/>
        <end position="96"/>
    </location>
</feature>
<dbReference type="SUPFAM" id="SSF74653">
    <property type="entry name" value="TolA/TonB C-terminal domain"/>
    <property type="match status" value="1"/>
</dbReference>
<gene>
    <name evidence="3" type="ORF">EUV02_13800</name>
</gene>
<reference evidence="3 4" key="1">
    <citation type="submission" date="2019-02" db="EMBL/GenBank/DDBJ databases">
        <title>Polymorphobacter sp. isolated from the lake at the Tibet of China.</title>
        <authorList>
            <person name="Li A."/>
        </authorList>
    </citation>
    <scope>NUCLEOTIDE SEQUENCE [LARGE SCALE GENOMIC DNA]</scope>
    <source>
        <strain evidence="3 4">DJ1R-1</strain>
    </source>
</reference>
<protein>
    <recommendedName>
        <fullName evidence="5">Cell envelope biogenesis protein TolA</fullName>
    </recommendedName>
</protein>
<dbReference type="Proteomes" id="UP000297737">
    <property type="component" value="Unassembled WGS sequence"/>
</dbReference>